<dbReference type="EMBL" id="QZKU01000128">
    <property type="protein sequence ID" value="RJP16040.1"/>
    <property type="molecule type" value="Genomic_DNA"/>
</dbReference>
<organism evidence="2 3">
    <name type="scientific">Abyssobacteria bacterium (strain SURF_5)</name>
    <dbReference type="NCBI Taxonomy" id="2093360"/>
    <lineage>
        <taxon>Bacteria</taxon>
        <taxon>Pseudomonadati</taxon>
        <taxon>Candidatus Hydrogenedentota</taxon>
        <taxon>Candidatus Abyssobacteria</taxon>
    </lineage>
</organism>
<feature type="chain" id="PRO_5017186393" evidence="1">
    <location>
        <begin position="30"/>
        <end position="234"/>
    </location>
</feature>
<keyword evidence="1" id="KW-0732">Signal</keyword>
<feature type="signal peptide" evidence="1">
    <location>
        <begin position="1"/>
        <end position="29"/>
    </location>
</feature>
<reference evidence="2 3" key="1">
    <citation type="journal article" date="2017" name="ISME J.">
        <title>Energy and carbon metabolisms in a deep terrestrial subsurface fluid microbial community.</title>
        <authorList>
            <person name="Momper L."/>
            <person name="Jungbluth S.P."/>
            <person name="Lee M.D."/>
            <person name="Amend J.P."/>
        </authorList>
    </citation>
    <scope>NUCLEOTIDE SEQUENCE [LARGE SCALE GENOMIC DNA]</scope>
    <source>
        <strain evidence="2">SURF_5</strain>
    </source>
</reference>
<name>A0A3A4NGC1_ABYX5</name>
<accession>A0A3A4NGC1</accession>
<gene>
    <name evidence="2" type="ORF">C4520_18655</name>
</gene>
<proteinExistence type="predicted"/>
<protein>
    <submittedName>
        <fullName evidence="2">Uncharacterized protein</fullName>
    </submittedName>
</protein>
<evidence type="ECO:0000313" key="3">
    <source>
        <dbReference type="Proteomes" id="UP000265882"/>
    </source>
</evidence>
<dbReference type="Proteomes" id="UP000265882">
    <property type="component" value="Unassembled WGS sequence"/>
</dbReference>
<dbReference type="AlphaFoldDB" id="A0A3A4NGC1"/>
<comment type="caution">
    <text evidence="2">The sequence shown here is derived from an EMBL/GenBank/DDBJ whole genome shotgun (WGS) entry which is preliminary data.</text>
</comment>
<sequence>MKTNSLLRPSLLVFAIALSFAFAPVVAQAQPANAECIFWEGPDVRPTAAGEAGGMSECPCFLTGIVKNMGISPAYYVHVLASTWDIKTGELIHTTWAQVGAGTLEPGQEEFVRFPTGLPEYDNPDYEQQISLRWKKEEIAAEVVNCTIESAATRYDGSYTASLYGFVRNIDDRAGFVPDLRARVLDNQGKTAHIVTAQIPRIPIEPGEMLPFALAIPAVAPTDTIDLMMDEAVS</sequence>
<evidence type="ECO:0000256" key="1">
    <source>
        <dbReference type="SAM" id="SignalP"/>
    </source>
</evidence>
<evidence type="ECO:0000313" key="2">
    <source>
        <dbReference type="EMBL" id="RJP16040.1"/>
    </source>
</evidence>